<feature type="compositionally biased region" description="Basic residues" evidence="1">
    <location>
        <begin position="1"/>
        <end position="10"/>
    </location>
</feature>
<protein>
    <submittedName>
        <fullName evidence="2">Uncharacterized protein</fullName>
    </submittedName>
</protein>
<reference evidence="3" key="1">
    <citation type="submission" date="2019-07" db="EMBL/GenBank/DDBJ databases">
        <title>De Novo Assembly of kiwifruit Actinidia rufa.</title>
        <authorList>
            <person name="Sugita-Konishi S."/>
            <person name="Sato K."/>
            <person name="Mori E."/>
            <person name="Abe Y."/>
            <person name="Kisaki G."/>
            <person name="Hamano K."/>
            <person name="Suezawa K."/>
            <person name="Otani M."/>
            <person name="Fukuda T."/>
            <person name="Manabe T."/>
            <person name="Gomi K."/>
            <person name="Tabuchi M."/>
            <person name="Akimitsu K."/>
            <person name="Kataoka I."/>
        </authorList>
    </citation>
    <scope>NUCLEOTIDE SEQUENCE [LARGE SCALE GENOMIC DNA]</scope>
    <source>
        <strain evidence="3">cv. Fuchu</strain>
    </source>
</reference>
<gene>
    <name evidence="2" type="ORF">Acr_00g0066380</name>
</gene>
<dbReference type="AlphaFoldDB" id="A0A7J0DQM0"/>
<feature type="region of interest" description="Disordered" evidence="1">
    <location>
        <begin position="1"/>
        <end position="54"/>
    </location>
</feature>
<evidence type="ECO:0000313" key="3">
    <source>
        <dbReference type="Proteomes" id="UP000585474"/>
    </source>
</evidence>
<dbReference type="OrthoDB" id="2272416at2759"/>
<dbReference type="Proteomes" id="UP000585474">
    <property type="component" value="Unassembled WGS sequence"/>
</dbReference>
<organism evidence="2 3">
    <name type="scientific">Actinidia rufa</name>
    <dbReference type="NCBI Taxonomy" id="165716"/>
    <lineage>
        <taxon>Eukaryota</taxon>
        <taxon>Viridiplantae</taxon>
        <taxon>Streptophyta</taxon>
        <taxon>Embryophyta</taxon>
        <taxon>Tracheophyta</taxon>
        <taxon>Spermatophyta</taxon>
        <taxon>Magnoliopsida</taxon>
        <taxon>eudicotyledons</taxon>
        <taxon>Gunneridae</taxon>
        <taxon>Pentapetalae</taxon>
        <taxon>asterids</taxon>
        <taxon>Ericales</taxon>
        <taxon>Actinidiaceae</taxon>
        <taxon>Actinidia</taxon>
    </lineage>
</organism>
<evidence type="ECO:0000256" key="1">
    <source>
        <dbReference type="SAM" id="MobiDB-lite"/>
    </source>
</evidence>
<sequence>MPPRNARGRAKSLTGARGARETCGTHRNHDEEDDGNHQESVMGGGASAPKKNMGGAPPMVLGGAEFMQGVFTAIEQVVRNIVQTMQMSVRTAESRATTAMKAFLQLRLPTFKGELDPLVVKDWFEQVIRALDTILVTEEDLRVLFTSYQLQGPSNGGRPWRKCAVEGEQSGNYGIATIYSISSGLEGHYSIYISIDFILVQTIGYSSAGSEGAGTDFCYNINSETIGDSRIVGVAIGYLYCARD</sequence>
<dbReference type="EMBL" id="BJWL01000339">
    <property type="protein sequence ID" value="GFS40049.1"/>
    <property type="molecule type" value="Genomic_DNA"/>
</dbReference>
<evidence type="ECO:0000313" key="2">
    <source>
        <dbReference type="EMBL" id="GFS40049.1"/>
    </source>
</evidence>
<keyword evidence="3" id="KW-1185">Reference proteome</keyword>
<proteinExistence type="predicted"/>
<feature type="compositionally biased region" description="Basic and acidic residues" evidence="1">
    <location>
        <begin position="18"/>
        <end position="30"/>
    </location>
</feature>
<comment type="caution">
    <text evidence="2">The sequence shown here is derived from an EMBL/GenBank/DDBJ whole genome shotgun (WGS) entry which is preliminary data.</text>
</comment>
<name>A0A7J0DQM0_9ERIC</name>
<accession>A0A7J0DQM0</accession>